<evidence type="ECO:0000256" key="3">
    <source>
        <dbReference type="PROSITE-ProRule" id="PRU00221"/>
    </source>
</evidence>
<organism evidence="5 6">
    <name type="scientific">Rhodosorus marinus</name>
    <dbReference type="NCBI Taxonomy" id="101924"/>
    <lineage>
        <taxon>Eukaryota</taxon>
        <taxon>Rhodophyta</taxon>
        <taxon>Stylonematophyceae</taxon>
        <taxon>Stylonematales</taxon>
        <taxon>Stylonemataceae</taxon>
        <taxon>Rhodosorus</taxon>
    </lineage>
</organism>
<name>A0AAV8USC5_9RHOD</name>
<dbReference type="InterPro" id="IPR036322">
    <property type="entry name" value="WD40_repeat_dom_sf"/>
</dbReference>
<dbReference type="EMBL" id="JAMWBK010000004">
    <property type="protein sequence ID" value="KAJ8905465.1"/>
    <property type="molecule type" value="Genomic_DNA"/>
</dbReference>
<feature type="compositionally biased region" description="Basic and acidic residues" evidence="4">
    <location>
        <begin position="95"/>
        <end position="105"/>
    </location>
</feature>
<proteinExistence type="predicted"/>
<dbReference type="SMART" id="SM00320">
    <property type="entry name" value="WD40"/>
    <property type="match status" value="7"/>
</dbReference>
<evidence type="ECO:0008006" key="7">
    <source>
        <dbReference type="Google" id="ProtNLM"/>
    </source>
</evidence>
<feature type="compositionally biased region" description="Basic residues" evidence="4">
    <location>
        <begin position="661"/>
        <end position="675"/>
    </location>
</feature>
<protein>
    <recommendedName>
        <fullName evidence="7">Anaphase-promoting complex subunit 4 WD40 domain-containing protein</fullName>
    </recommendedName>
</protein>
<dbReference type="Proteomes" id="UP001157974">
    <property type="component" value="Unassembled WGS sequence"/>
</dbReference>
<feature type="compositionally biased region" description="Acidic residues" evidence="4">
    <location>
        <begin position="67"/>
        <end position="79"/>
    </location>
</feature>
<dbReference type="InterPro" id="IPR015943">
    <property type="entry name" value="WD40/YVTN_repeat-like_dom_sf"/>
</dbReference>
<keyword evidence="6" id="KW-1185">Reference proteome</keyword>
<evidence type="ECO:0000256" key="4">
    <source>
        <dbReference type="SAM" id="MobiDB-lite"/>
    </source>
</evidence>
<dbReference type="GO" id="GO:0035861">
    <property type="term" value="C:site of double-strand break"/>
    <property type="evidence" value="ECO:0007669"/>
    <property type="project" value="TreeGrafter"/>
</dbReference>
<accession>A0AAV8USC5</accession>
<reference evidence="5 6" key="1">
    <citation type="journal article" date="2023" name="Nat. Commun.">
        <title>Origin of minicircular mitochondrial genomes in red algae.</title>
        <authorList>
            <person name="Lee Y."/>
            <person name="Cho C.H."/>
            <person name="Lee Y.M."/>
            <person name="Park S.I."/>
            <person name="Yang J.H."/>
            <person name="West J.A."/>
            <person name="Bhattacharya D."/>
            <person name="Yoon H.S."/>
        </authorList>
    </citation>
    <scope>NUCLEOTIDE SEQUENCE [LARGE SCALE GENOMIC DNA]</scope>
    <source>
        <strain evidence="5 6">CCMP1338</strain>
        <tissue evidence="5">Whole cell</tissue>
    </source>
</reference>
<evidence type="ECO:0000256" key="2">
    <source>
        <dbReference type="ARBA" id="ARBA00022737"/>
    </source>
</evidence>
<dbReference type="PROSITE" id="PS50082">
    <property type="entry name" value="WD_REPEATS_2"/>
    <property type="match status" value="2"/>
</dbReference>
<dbReference type="InterPro" id="IPR001680">
    <property type="entry name" value="WD40_rpt"/>
</dbReference>
<feature type="region of interest" description="Disordered" evidence="4">
    <location>
        <begin position="655"/>
        <end position="675"/>
    </location>
</feature>
<dbReference type="InterPro" id="IPR051858">
    <property type="entry name" value="WD_repeat_GAD-1"/>
</dbReference>
<feature type="compositionally biased region" description="Acidic residues" evidence="4">
    <location>
        <begin position="106"/>
        <end position="115"/>
    </location>
</feature>
<gene>
    <name evidence="5" type="ORF">NDN08_001972</name>
</gene>
<dbReference type="SUPFAM" id="SSF50978">
    <property type="entry name" value="WD40 repeat-like"/>
    <property type="match status" value="1"/>
</dbReference>
<dbReference type="GO" id="GO:0005634">
    <property type="term" value="C:nucleus"/>
    <property type="evidence" value="ECO:0007669"/>
    <property type="project" value="TreeGrafter"/>
</dbReference>
<feature type="region of interest" description="Disordered" evidence="4">
    <location>
        <begin position="1"/>
        <end position="172"/>
    </location>
</feature>
<comment type="caution">
    <text evidence="5">The sequence shown here is derived from an EMBL/GenBank/DDBJ whole genome shotgun (WGS) entry which is preliminary data.</text>
</comment>
<evidence type="ECO:0000256" key="1">
    <source>
        <dbReference type="ARBA" id="ARBA00022574"/>
    </source>
</evidence>
<sequence>MKIELKGRKKAGLRPVKGSKFGAVDEDEQDEESRRHAQAAALKEISSASGKGEASNLLAGPGFGADEQADDGDGDEEDELGKLRQSTKFKSFSAEYKRDQRRKPEEPEDEGDEDAGIGPHSPPENFDKEHEGATFVPAQDVAGKEDDGPDDSDDEDEPLEANQEQKVEEESIPVPVSHEARLSGKFKATVSAIAMDTAGNRFCTGSVDYSVKFWDFGSMNANLTSFTSMEPFGSFPIRSIEFSPTGGKILFAGGSKSARMYDRDGREILVCPHGDMYLHDMSNTKGHAAPLSCAVWQPIDAKTFATSAADGTIRIWDALTESKKHKKIIKLKNRRGKKVSPTAIAYSPDGRTILAGCDDGGLRLYDPGSFLPKTVEDVDDAHGPDVITTSISYSSDGMSALTRTLDDCLRLWDVRRFDSPLSTFDNLPNNSEQTRAAFSGDGKYFATGTSSTSTKKKEGEPGKLVIFDRSTLRAVKTIILEKDSGGVVGLYWHPTINQIVYGTTAGHVHVLYDPLLSSKGILRCISKLVKRKQQAFVDIGVGAIHTPNALPMFRDEHANHGRPINRKRQQEKMREDPILTKKPVMAGGPDAKAIAGSTMASFVARSKAKEEKGWLKEDPREALLKLDEKAKQFGYFTGGDNPRVLATKTLEEEQAEEAERLKKRMPAHRRKKEDA</sequence>
<feature type="repeat" description="WD" evidence="3">
    <location>
        <begin position="190"/>
        <end position="224"/>
    </location>
</feature>
<dbReference type="PANTHER" id="PTHR16017">
    <property type="entry name" value="GASTRULATION DEFECTIVE PROTEIN 1-RELATED"/>
    <property type="match status" value="1"/>
</dbReference>
<dbReference type="AlphaFoldDB" id="A0AAV8USC5"/>
<dbReference type="Pfam" id="PF00400">
    <property type="entry name" value="WD40"/>
    <property type="match status" value="3"/>
</dbReference>
<evidence type="ECO:0000313" key="5">
    <source>
        <dbReference type="EMBL" id="KAJ8905465.1"/>
    </source>
</evidence>
<feature type="repeat" description="WD" evidence="3">
    <location>
        <begin position="284"/>
        <end position="326"/>
    </location>
</feature>
<keyword evidence="2" id="KW-0677">Repeat</keyword>
<evidence type="ECO:0000313" key="6">
    <source>
        <dbReference type="Proteomes" id="UP001157974"/>
    </source>
</evidence>
<feature type="compositionally biased region" description="Acidic residues" evidence="4">
    <location>
        <begin position="147"/>
        <end position="159"/>
    </location>
</feature>
<dbReference type="Gene3D" id="2.130.10.10">
    <property type="entry name" value="YVTN repeat-like/Quinoprotein amine dehydrogenase"/>
    <property type="match status" value="1"/>
</dbReference>
<keyword evidence="1 3" id="KW-0853">WD repeat</keyword>
<dbReference type="PROSITE" id="PS50294">
    <property type="entry name" value="WD_REPEATS_REGION"/>
    <property type="match status" value="1"/>
</dbReference>
<dbReference type="PANTHER" id="PTHR16017:SF0">
    <property type="entry name" value="WD REPEAT-CONTAINING PROTEIN 70"/>
    <property type="match status" value="1"/>
</dbReference>